<dbReference type="InterPro" id="IPR016181">
    <property type="entry name" value="Acyl_CoA_acyltransferase"/>
</dbReference>
<dbReference type="InterPro" id="IPR000182">
    <property type="entry name" value="GNAT_dom"/>
</dbReference>
<organism evidence="2 3">
    <name type="scientific">Okeania hirsuta</name>
    <dbReference type="NCBI Taxonomy" id="1458930"/>
    <lineage>
        <taxon>Bacteria</taxon>
        <taxon>Bacillati</taxon>
        <taxon>Cyanobacteriota</taxon>
        <taxon>Cyanophyceae</taxon>
        <taxon>Oscillatoriophycideae</taxon>
        <taxon>Oscillatoriales</taxon>
        <taxon>Microcoleaceae</taxon>
        <taxon>Okeania</taxon>
    </lineage>
</organism>
<keyword evidence="3" id="KW-1185">Reference proteome</keyword>
<protein>
    <submittedName>
        <fullName evidence="2">N-acetyltransferase</fullName>
    </submittedName>
</protein>
<dbReference type="AlphaFoldDB" id="A0A3N6PZ72"/>
<gene>
    <name evidence="2" type="ORF">D5R40_30995</name>
</gene>
<dbReference type="PANTHER" id="PTHR43415">
    <property type="entry name" value="SPERMIDINE N(1)-ACETYLTRANSFERASE"/>
    <property type="match status" value="1"/>
</dbReference>
<dbReference type="GO" id="GO:0016747">
    <property type="term" value="F:acyltransferase activity, transferring groups other than amino-acyl groups"/>
    <property type="evidence" value="ECO:0007669"/>
    <property type="project" value="InterPro"/>
</dbReference>
<feature type="domain" description="N-acetyltransferase" evidence="1">
    <location>
        <begin position="1"/>
        <end position="102"/>
    </location>
</feature>
<dbReference type="Gene3D" id="3.40.630.30">
    <property type="match status" value="1"/>
</dbReference>
<dbReference type="PROSITE" id="PS51186">
    <property type="entry name" value="GNAT"/>
    <property type="match status" value="1"/>
</dbReference>
<comment type="caution">
    <text evidence="2">The sequence shown here is derived from an EMBL/GenBank/DDBJ whole genome shotgun (WGS) entry which is preliminary data.</text>
</comment>
<sequence length="102" mass="11482">MPIGYVLLKGFNMDLLTAEIGIAILDKKYRNKGYGKLALKRLIIYAFNELQIKTIGATILLSNKSSINMVKNLGFVVTEIKNKSWPMPNGELADMLFMELTK</sequence>
<dbReference type="Proteomes" id="UP000269154">
    <property type="component" value="Unassembled WGS sequence"/>
</dbReference>
<accession>A0A3N6PZ72</accession>
<name>A0A3N6PZ72_9CYAN</name>
<reference evidence="2 3" key="1">
    <citation type="journal article" date="2018" name="ACS Chem. Biol.">
        <title>Ketoreductase domain dysfunction expands chemodiversity: malyngamide biosynthesis in the cyanobacterium Okeania hirsuta.</title>
        <authorList>
            <person name="Moss N.A."/>
            <person name="Leao T."/>
            <person name="Rankin M."/>
            <person name="McCullough T.M."/>
            <person name="Qu P."/>
            <person name="Korobeynikov A."/>
            <person name="Smith J.L."/>
            <person name="Gerwick L."/>
            <person name="Gerwick W.H."/>
        </authorList>
    </citation>
    <scope>NUCLEOTIDE SEQUENCE [LARGE SCALE GENOMIC DNA]</scope>
    <source>
        <strain evidence="2 3">PAB10Feb10-1</strain>
    </source>
</reference>
<evidence type="ECO:0000259" key="1">
    <source>
        <dbReference type="PROSITE" id="PS51186"/>
    </source>
</evidence>
<dbReference type="Pfam" id="PF13302">
    <property type="entry name" value="Acetyltransf_3"/>
    <property type="match status" value="1"/>
</dbReference>
<evidence type="ECO:0000313" key="3">
    <source>
        <dbReference type="Proteomes" id="UP000269154"/>
    </source>
</evidence>
<evidence type="ECO:0000313" key="2">
    <source>
        <dbReference type="EMBL" id="RQH22418.1"/>
    </source>
</evidence>
<dbReference type="EMBL" id="RCBY01000367">
    <property type="protein sequence ID" value="RQH22418.1"/>
    <property type="molecule type" value="Genomic_DNA"/>
</dbReference>
<dbReference type="OrthoDB" id="9795206at2"/>
<dbReference type="PANTHER" id="PTHR43415:SF3">
    <property type="entry name" value="GNAT-FAMILY ACETYLTRANSFERASE"/>
    <property type="match status" value="1"/>
</dbReference>
<proteinExistence type="predicted"/>
<keyword evidence="2" id="KW-0808">Transferase</keyword>
<dbReference type="CDD" id="cd04301">
    <property type="entry name" value="NAT_SF"/>
    <property type="match status" value="1"/>
</dbReference>
<dbReference type="SUPFAM" id="SSF55729">
    <property type="entry name" value="Acyl-CoA N-acyltransferases (Nat)"/>
    <property type="match status" value="1"/>
</dbReference>